<protein>
    <submittedName>
        <fullName evidence="1">Uncharacterized protein</fullName>
    </submittedName>
</protein>
<name>A0A0L8FX38_OCTBM</name>
<accession>A0A0L8FX38</accession>
<evidence type="ECO:0000313" key="1">
    <source>
        <dbReference type="EMBL" id="KOF69272.1"/>
    </source>
</evidence>
<dbReference type="AlphaFoldDB" id="A0A0L8FX38"/>
<dbReference type="EMBL" id="KQ425592">
    <property type="protein sequence ID" value="KOF69272.1"/>
    <property type="molecule type" value="Genomic_DNA"/>
</dbReference>
<proteinExistence type="predicted"/>
<sequence>MTTRLIRVHQVHASQPYVRDMVISYQDKQRITLQLWMNMRPTFQEFKQAMKQLISRKSPDPNNILFEQIKHERSPLQSCIFTLILKMWESHVPNELKDAVIITIFEKKSQCGFRASRGTIDLIVCARKLQNF</sequence>
<gene>
    <name evidence="1" type="ORF">OCBIM_22005353mg</name>
</gene>
<organism evidence="1">
    <name type="scientific">Octopus bimaculoides</name>
    <name type="common">California two-spotted octopus</name>
    <dbReference type="NCBI Taxonomy" id="37653"/>
    <lineage>
        <taxon>Eukaryota</taxon>
        <taxon>Metazoa</taxon>
        <taxon>Spiralia</taxon>
        <taxon>Lophotrochozoa</taxon>
        <taxon>Mollusca</taxon>
        <taxon>Cephalopoda</taxon>
        <taxon>Coleoidea</taxon>
        <taxon>Octopodiformes</taxon>
        <taxon>Octopoda</taxon>
        <taxon>Incirrata</taxon>
        <taxon>Octopodidae</taxon>
        <taxon>Octopus</taxon>
    </lineage>
</organism>
<reference evidence="1" key="1">
    <citation type="submission" date="2015-07" db="EMBL/GenBank/DDBJ databases">
        <title>MeaNS - Measles Nucleotide Surveillance Program.</title>
        <authorList>
            <person name="Tran T."/>
            <person name="Druce J."/>
        </authorList>
    </citation>
    <scope>NUCLEOTIDE SEQUENCE</scope>
    <source>
        <strain evidence="1">UCB-OBI-ISO-001</strain>
        <tissue evidence="1">Gonad</tissue>
    </source>
</reference>